<evidence type="ECO:0000259" key="1">
    <source>
        <dbReference type="Pfam" id="PF00899"/>
    </source>
</evidence>
<accession>A0A139SL86</accession>
<protein>
    <submittedName>
        <fullName evidence="2">Sulfur acceptor protein CsdL</fullName>
    </submittedName>
</protein>
<keyword evidence="3" id="KW-1185">Reference proteome</keyword>
<name>A0A139SL86_9BACT</name>
<reference evidence="2 3" key="1">
    <citation type="submission" date="2016-02" db="EMBL/GenBank/DDBJ databases">
        <authorList>
            <person name="Wen L."/>
            <person name="He K."/>
            <person name="Yang H."/>
        </authorList>
    </citation>
    <scope>NUCLEOTIDE SEQUENCE [LARGE SCALE GENOMIC DNA]</scope>
    <source>
        <strain evidence="2 3">CV41</strain>
    </source>
</reference>
<sequence>MTDDYLQRFGGLTRLYGRAGLLRLHAAHVCVVGLGGVGSWVVEALARSGVGALTLVDLDDLCITNVNRQLPAMDGTIGRPKAEVIAERVSRINPACRVRVLTEFFTSQNAERILAEGFDCVVDAIDNVSNKALLLAECVTRGLPAVTVGGAGGRSEFNAIRTGDLGEAWGDELLRLVRRKLRRAHGFEAGTQKGRMQFGVRCVWSSEPRIFPWADGTCRTEPAPEAGREGAGKLDCESGLGAAAFVTGAFGLAAAGEALRCVISPRLETAVES</sequence>
<feature type="domain" description="THIF-type NAD/FAD binding fold" evidence="1">
    <location>
        <begin position="15"/>
        <end position="264"/>
    </location>
</feature>
<organism evidence="2 3">
    <name type="scientific">Cephaloticoccus capnophilus</name>
    <dbReference type="NCBI Taxonomy" id="1548208"/>
    <lineage>
        <taxon>Bacteria</taxon>
        <taxon>Pseudomonadati</taxon>
        <taxon>Verrucomicrobiota</taxon>
        <taxon>Opitutia</taxon>
        <taxon>Opitutales</taxon>
        <taxon>Opitutaceae</taxon>
        <taxon>Cephaloticoccus</taxon>
    </lineage>
</organism>
<dbReference type="STRING" id="1548208.AXK12_05565"/>
<comment type="caution">
    <text evidence="2">The sequence shown here is derived from an EMBL/GenBank/DDBJ whole genome shotgun (WGS) entry which is preliminary data.</text>
</comment>
<dbReference type="PANTHER" id="PTHR43267:SF1">
    <property type="entry name" value="TRNA THREONYLCARBAMOYLADENOSINE DEHYDRATASE"/>
    <property type="match status" value="1"/>
</dbReference>
<dbReference type="RefSeq" id="WP_068712098.1">
    <property type="nucleotide sequence ID" value="NZ_LSZP01000043.1"/>
</dbReference>
<dbReference type="GO" id="GO:0008641">
    <property type="term" value="F:ubiquitin-like modifier activating enzyme activity"/>
    <property type="evidence" value="ECO:0007669"/>
    <property type="project" value="InterPro"/>
</dbReference>
<dbReference type="EMBL" id="LSZP01000043">
    <property type="protein sequence ID" value="KXU35315.1"/>
    <property type="molecule type" value="Genomic_DNA"/>
</dbReference>
<dbReference type="Proteomes" id="UP000071392">
    <property type="component" value="Unassembled WGS sequence"/>
</dbReference>
<gene>
    <name evidence="2" type="ORF">AXK12_05565</name>
</gene>
<dbReference type="SUPFAM" id="SSF69572">
    <property type="entry name" value="Activating enzymes of the ubiquitin-like proteins"/>
    <property type="match status" value="1"/>
</dbReference>
<proteinExistence type="predicted"/>
<dbReference type="GO" id="GO:0061504">
    <property type="term" value="P:cyclic threonylcarbamoyladenosine biosynthetic process"/>
    <property type="evidence" value="ECO:0007669"/>
    <property type="project" value="TreeGrafter"/>
</dbReference>
<dbReference type="Gene3D" id="3.40.50.720">
    <property type="entry name" value="NAD(P)-binding Rossmann-like Domain"/>
    <property type="match status" value="1"/>
</dbReference>
<evidence type="ECO:0000313" key="3">
    <source>
        <dbReference type="Proteomes" id="UP000071392"/>
    </source>
</evidence>
<dbReference type="CDD" id="cd00755">
    <property type="entry name" value="YgdL_like"/>
    <property type="match status" value="1"/>
</dbReference>
<dbReference type="AlphaFoldDB" id="A0A139SL86"/>
<dbReference type="Pfam" id="PF00899">
    <property type="entry name" value="ThiF"/>
    <property type="match status" value="1"/>
</dbReference>
<dbReference type="InterPro" id="IPR000594">
    <property type="entry name" value="ThiF_NAD_FAD-bd"/>
</dbReference>
<dbReference type="InterPro" id="IPR035985">
    <property type="entry name" value="Ubiquitin-activating_enz"/>
</dbReference>
<dbReference type="PANTHER" id="PTHR43267">
    <property type="entry name" value="TRNA THREONYLCARBAMOYLADENOSINE DEHYDRATASE"/>
    <property type="match status" value="1"/>
</dbReference>
<dbReference type="OrthoDB" id="9804150at2"/>
<dbReference type="InterPro" id="IPR045886">
    <property type="entry name" value="ThiF/MoeB/HesA"/>
</dbReference>
<dbReference type="GO" id="GO:0061503">
    <property type="term" value="F:tRNA threonylcarbamoyladenosine dehydratase"/>
    <property type="evidence" value="ECO:0007669"/>
    <property type="project" value="TreeGrafter"/>
</dbReference>
<evidence type="ECO:0000313" key="2">
    <source>
        <dbReference type="EMBL" id="KXU35315.1"/>
    </source>
</evidence>